<evidence type="ECO:0000313" key="2">
    <source>
        <dbReference type="Proteomes" id="UP000828390"/>
    </source>
</evidence>
<dbReference type="AlphaFoldDB" id="A0A9D4M4A2"/>
<name>A0A9D4M4A2_DREPO</name>
<sequence>MYDTVMGTSRAVTDENIQEPRGCCVGPGDTVLVCSKNEDSIVHLTVNGEIIGTYPVDMRYPGSICLSKDCIRLVMSNNVKGINKLHLYKI</sequence>
<proteinExistence type="predicted"/>
<dbReference type="EMBL" id="JAIWYP010000002">
    <property type="protein sequence ID" value="KAH3870607.1"/>
    <property type="molecule type" value="Genomic_DNA"/>
</dbReference>
<organism evidence="1 2">
    <name type="scientific">Dreissena polymorpha</name>
    <name type="common">Zebra mussel</name>
    <name type="synonym">Mytilus polymorpha</name>
    <dbReference type="NCBI Taxonomy" id="45954"/>
    <lineage>
        <taxon>Eukaryota</taxon>
        <taxon>Metazoa</taxon>
        <taxon>Spiralia</taxon>
        <taxon>Lophotrochozoa</taxon>
        <taxon>Mollusca</taxon>
        <taxon>Bivalvia</taxon>
        <taxon>Autobranchia</taxon>
        <taxon>Heteroconchia</taxon>
        <taxon>Euheterodonta</taxon>
        <taxon>Imparidentia</taxon>
        <taxon>Neoheterodontei</taxon>
        <taxon>Myida</taxon>
        <taxon>Dreissenoidea</taxon>
        <taxon>Dreissenidae</taxon>
        <taxon>Dreissena</taxon>
    </lineage>
</organism>
<evidence type="ECO:0000313" key="1">
    <source>
        <dbReference type="EMBL" id="KAH3870607.1"/>
    </source>
</evidence>
<reference evidence="1" key="1">
    <citation type="journal article" date="2019" name="bioRxiv">
        <title>The Genome of the Zebra Mussel, Dreissena polymorpha: A Resource for Invasive Species Research.</title>
        <authorList>
            <person name="McCartney M.A."/>
            <person name="Auch B."/>
            <person name="Kono T."/>
            <person name="Mallez S."/>
            <person name="Zhang Y."/>
            <person name="Obille A."/>
            <person name="Becker A."/>
            <person name="Abrahante J.E."/>
            <person name="Garbe J."/>
            <person name="Badalamenti J.P."/>
            <person name="Herman A."/>
            <person name="Mangelson H."/>
            <person name="Liachko I."/>
            <person name="Sullivan S."/>
            <person name="Sone E.D."/>
            <person name="Koren S."/>
            <person name="Silverstein K.A.T."/>
            <person name="Beckman K.B."/>
            <person name="Gohl D.M."/>
        </authorList>
    </citation>
    <scope>NUCLEOTIDE SEQUENCE</scope>
    <source>
        <strain evidence="1">Duluth1</strain>
        <tissue evidence="1">Whole animal</tissue>
    </source>
</reference>
<keyword evidence="2" id="KW-1185">Reference proteome</keyword>
<gene>
    <name evidence="1" type="ORF">DPMN_033795</name>
</gene>
<reference evidence="1" key="2">
    <citation type="submission" date="2020-11" db="EMBL/GenBank/DDBJ databases">
        <authorList>
            <person name="McCartney M.A."/>
            <person name="Auch B."/>
            <person name="Kono T."/>
            <person name="Mallez S."/>
            <person name="Becker A."/>
            <person name="Gohl D.M."/>
            <person name="Silverstein K.A.T."/>
            <person name="Koren S."/>
            <person name="Bechman K.B."/>
            <person name="Herman A."/>
            <person name="Abrahante J.E."/>
            <person name="Garbe J."/>
        </authorList>
    </citation>
    <scope>NUCLEOTIDE SEQUENCE</scope>
    <source>
        <strain evidence="1">Duluth1</strain>
        <tissue evidence="1">Whole animal</tissue>
    </source>
</reference>
<protein>
    <submittedName>
        <fullName evidence="1">Uncharacterized protein</fullName>
    </submittedName>
</protein>
<dbReference type="SUPFAM" id="SSF63829">
    <property type="entry name" value="Calcium-dependent phosphotriesterase"/>
    <property type="match status" value="1"/>
</dbReference>
<comment type="caution">
    <text evidence="1">The sequence shown here is derived from an EMBL/GenBank/DDBJ whole genome shotgun (WGS) entry which is preliminary data.</text>
</comment>
<accession>A0A9D4M4A2</accession>
<dbReference type="Proteomes" id="UP000828390">
    <property type="component" value="Unassembled WGS sequence"/>
</dbReference>